<dbReference type="SUPFAM" id="SSF55874">
    <property type="entry name" value="ATPase domain of HSP90 chaperone/DNA topoisomerase II/histidine kinase"/>
    <property type="match status" value="1"/>
</dbReference>
<keyword evidence="5" id="KW-0547">Nucleotide-binding</keyword>
<evidence type="ECO:0000259" key="9">
    <source>
        <dbReference type="PROSITE" id="PS50042"/>
    </source>
</evidence>
<evidence type="ECO:0000256" key="8">
    <source>
        <dbReference type="ARBA" id="ARBA00023012"/>
    </source>
</evidence>
<evidence type="ECO:0000256" key="5">
    <source>
        <dbReference type="ARBA" id="ARBA00022741"/>
    </source>
</evidence>
<dbReference type="Gene3D" id="3.30.450.40">
    <property type="match status" value="3"/>
</dbReference>
<dbReference type="InterPro" id="IPR029016">
    <property type="entry name" value="GAF-like_dom_sf"/>
</dbReference>
<dbReference type="Pfam" id="PF02518">
    <property type="entry name" value="HATPase_c"/>
    <property type="match status" value="1"/>
</dbReference>
<dbReference type="CDD" id="cd16917">
    <property type="entry name" value="HATPase_UhpB-NarQ-NarX-like"/>
    <property type="match status" value="1"/>
</dbReference>
<evidence type="ECO:0000313" key="10">
    <source>
        <dbReference type="EMBL" id="GAA1650532.1"/>
    </source>
</evidence>
<keyword evidence="7" id="KW-0067">ATP-binding</keyword>
<dbReference type="Pfam" id="PF13185">
    <property type="entry name" value="GAF_2"/>
    <property type="match status" value="3"/>
</dbReference>
<dbReference type="InterPro" id="IPR036890">
    <property type="entry name" value="HATPase_C_sf"/>
</dbReference>
<feature type="domain" description="Cyclic nucleotide-binding" evidence="9">
    <location>
        <begin position="285"/>
        <end position="357"/>
    </location>
</feature>
<keyword evidence="6" id="KW-0418">Kinase</keyword>
<dbReference type="SMART" id="SM00387">
    <property type="entry name" value="HATPase_c"/>
    <property type="match status" value="1"/>
</dbReference>
<evidence type="ECO:0000256" key="2">
    <source>
        <dbReference type="ARBA" id="ARBA00012438"/>
    </source>
</evidence>
<dbReference type="InterPro" id="IPR003594">
    <property type="entry name" value="HATPase_dom"/>
</dbReference>
<gene>
    <name evidence="10" type="ORF">GCM10009744_47660</name>
</gene>
<dbReference type="PROSITE" id="PS50042">
    <property type="entry name" value="CNMP_BINDING_3"/>
    <property type="match status" value="1"/>
</dbReference>
<dbReference type="Gene3D" id="3.30.565.10">
    <property type="entry name" value="Histidine kinase-like ATPase, C-terminal domain"/>
    <property type="match status" value="1"/>
</dbReference>
<dbReference type="SUPFAM" id="SSF55781">
    <property type="entry name" value="GAF domain-like"/>
    <property type="match status" value="3"/>
</dbReference>
<evidence type="ECO:0000256" key="4">
    <source>
        <dbReference type="ARBA" id="ARBA00022679"/>
    </source>
</evidence>
<dbReference type="InterPro" id="IPR003018">
    <property type="entry name" value="GAF"/>
</dbReference>
<dbReference type="SMART" id="SM00065">
    <property type="entry name" value="GAF"/>
    <property type="match status" value="3"/>
</dbReference>
<dbReference type="EMBL" id="BAAANE010000008">
    <property type="protein sequence ID" value="GAA1650532.1"/>
    <property type="molecule type" value="Genomic_DNA"/>
</dbReference>
<dbReference type="InterPro" id="IPR011712">
    <property type="entry name" value="Sig_transdc_His_kin_sub3_dim/P"/>
</dbReference>
<evidence type="ECO:0000256" key="6">
    <source>
        <dbReference type="ARBA" id="ARBA00022777"/>
    </source>
</evidence>
<proteinExistence type="predicted"/>
<protein>
    <recommendedName>
        <fullName evidence="2">histidine kinase</fullName>
        <ecNumber evidence="2">2.7.13.3</ecNumber>
    </recommendedName>
</protein>
<dbReference type="Pfam" id="PF07730">
    <property type="entry name" value="HisKA_3"/>
    <property type="match status" value="1"/>
</dbReference>
<keyword evidence="11" id="KW-1185">Reference proteome</keyword>
<evidence type="ECO:0000256" key="7">
    <source>
        <dbReference type="ARBA" id="ARBA00022840"/>
    </source>
</evidence>
<keyword evidence="4" id="KW-0808">Transferase</keyword>
<reference evidence="11" key="1">
    <citation type="journal article" date="2019" name="Int. J. Syst. Evol. Microbiol.">
        <title>The Global Catalogue of Microorganisms (GCM) 10K type strain sequencing project: providing services to taxonomists for standard genome sequencing and annotation.</title>
        <authorList>
            <consortium name="The Broad Institute Genomics Platform"/>
            <consortium name="The Broad Institute Genome Sequencing Center for Infectious Disease"/>
            <person name="Wu L."/>
            <person name="Ma J."/>
        </authorList>
    </citation>
    <scope>NUCLEOTIDE SEQUENCE [LARGE SCALE GENOMIC DNA]</scope>
    <source>
        <strain evidence="11">JCM 14306</strain>
    </source>
</reference>
<organism evidence="10 11">
    <name type="scientific">Kribbella alba</name>
    <dbReference type="NCBI Taxonomy" id="190197"/>
    <lineage>
        <taxon>Bacteria</taxon>
        <taxon>Bacillati</taxon>
        <taxon>Actinomycetota</taxon>
        <taxon>Actinomycetes</taxon>
        <taxon>Propionibacteriales</taxon>
        <taxon>Kribbellaceae</taxon>
        <taxon>Kribbella</taxon>
    </lineage>
</organism>
<dbReference type="Gene3D" id="1.20.5.1930">
    <property type="match status" value="1"/>
</dbReference>
<name>A0ABN2FK05_9ACTN</name>
<dbReference type="EC" id="2.7.13.3" evidence="2"/>
<dbReference type="PANTHER" id="PTHR24421">
    <property type="entry name" value="NITRATE/NITRITE SENSOR PROTEIN NARX-RELATED"/>
    <property type="match status" value="1"/>
</dbReference>
<accession>A0ABN2FK05</accession>
<keyword evidence="3" id="KW-0597">Phosphoprotein</keyword>
<dbReference type="InterPro" id="IPR000595">
    <property type="entry name" value="cNMP-bd_dom"/>
</dbReference>
<evidence type="ECO:0000256" key="1">
    <source>
        <dbReference type="ARBA" id="ARBA00000085"/>
    </source>
</evidence>
<dbReference type="PANTHER" id="PTHR24421:SF10">
    <property type="entry name" value="NITRATE_NITRITE SENSOR PROTEIN NARQ"/>
    <property type="match status" value="1"/>
</dbReference>
<keyword evidence="8" id="KW-0902">Two-component regulatory system</keyword>
<evidence type="ECO:0000313" key="11">
    <source>
        <dbReference type="Proteomes" id="UP001501319"/>
    </source>
</evidence>
<dbReference type="Proteomes" id="UP001501319">
    <property type="component" value="Unassembled WGS sequence"/>
</dbReference>
<comment type="caution">
    <text evidence="10">The sequence shown here is derived from an EMBL/GenBank/DDBJ whole genome shotgun (WGS) entry which is preliminary data.</text>
</comment>
<dbReference type="InterPro" id="IPR050482">
    <property type="entry name" value="Sensor_HK_TwoCompSys"/>
</dbReference>
<sequence length="718" mass="75743">MLAEEQAALRRVATLVARGTPPEEVFAAVTKEAGRLLSVEYAHLGRYEADATMTILAASGRSVDQFPAGRRWSLGGKNISTMVYDTGRPARIDSFANSSGPLGDSAREDGIGSAVGTPIIVEGHLWGVMAAGSTLEQSLHADTEARLASFTELVATAIANAESRAALARLAEEQAALRRVATLVARGTSPAELFAAVSEEAGRALGAHLAGMARYEGDDKLTVLAAWAAEGEHPLVPGPWPLEGGDLASTISRTGRSVRIDDYDSVPGRIAAFVREELGIRSSVGSPIVVEGRLWGALFVHSKQTDEVLPRDTESRLTGFTELVATAIANAENRGELARLAEEQAALRRVATLVARGTPPEQLFAAVVEEVAQLLPVTFAAMGRYESDGTMTNVATSSQVVDRFPVGRRWPLDGKNVSTMVAQTGQAARIDSYADAPGPLAAAIREGGLHTSIGTPIIVDGRLWGVMTASAGPEQSLPADTEARLANFTELMATAIANTASREALAASRARIVAAADEMRRRIERDLHDGIQQRLVSLGLEVRGAQAGAPLQLSELEGLLSRVADGLVSVFDELREISRGIHPAILSEGGLKPAITALCRRSVLPVELNLDTERRLPELVEVAAYYVVSEALTNVAKHAQASVVRVDLDTHEEILRLAIRDDGIGGADPGQGSGLLGLSDRIEALGGTLQVISPAGDGTTLLVEIPLERPNSAVSPEP</sequence>
<dbReference type="RefSeq" id="WP_344114240.1">
    <property type="nucleotide sequence ID" value="NZ_BAAANE010000008.1"/>
</dbReference>
<evidence type="ECO:0000256" key="3">
    <source>
        <dbReference type="ARBA" id="ARBA00022553"/>
    </source>
</evidence>
<comment type="catalytic activity">
    <reaction evidence="1">
        <text>ATP + protein L-histidine = ADP + protein N-phospho-L-histidine.</text>
        <dbReference type="EC" id="2.7.13.3"/>
    </reaction>
</comment>